<dbReference type="InterPro" id="IPR024291">
    <property type="entry name" value="DUF3829"/>
</dbReference>
<proteinExistence type="predicted"/>
<dbReference type="Pfam" id="PF12889">
    <property type="entry name" value="DUF3829"/>
    <property type="match status" value="1"/>
</dbReference>
<organism evidence="1 2">
    <name type="scientific">Sinomicrobium weinanense</name>
    <dbReference type="NCBI Taxonomy" id="2842200"/>
    <lineage>
        <taxon>Bacteria</taxon>
        <taxon>Pseudomonadati</taxon>
        <taxon>Bacteroidota</taxon>
        <taxon>Flavobacteriia</taxon>
        <taxon>Flavobacteriales</taxon>
        <taxon>Flavobacteriaceae</taxon>
        <taxon>Sinomicrobium</taxon>
    </lineage>
</organism>
<dbReference type="PROSITE" id="PS51257">
    <property type="entry name" value="PROKAR_LIPOPROTEIN"/>
    <property type="match status" value="1"/>
</dbReference>
<protein>
    <submittedName>
        <fullName evidence="1">YiiG family protein</fullName>
    </submittedName>
</protein>
<keyword evidence="2" id="KW-1185">Reference proteome</keyword>
<dbReference type="RefSeq" id="WP_187966357.1">
    <property type="nucleotide sequence ID" value="NZ_JACVDC010000051.1"/>
</dbReference>
<gene>
    <name evidence="1" type="ORF">IBL28_14685</name>
</gene>
<reference evidence="1 2" key="1">
    <citation type="submission" date="2020-09" db="EMBL/GenBank/DDBJ databases">
        <title>Sinomicrobium weinanense sp. nov., a halophilic bacteria isolated from saline-alkali soil.</title>
        <authorList>
            <person name="Wu P."/>
            <person name="Ren H."/>
            <person name="Mei Y."/>
            <person name="Liang Y."/>
            <person name="Chen Z."/>
        </authorList>
    </citation>
    <scope>NUCLEOTIDE SEQUENCE [LARGE SCALE GENOMIC DNA]</scope>
    <source>
        <strain evidence="1 2">FJxs</strain>
    </source>
</reference>
<evidence type="ECO:0000313" key="1">
    <source>
        <dbReference type="EMBL" id="MBC9797219.1"/>
    </source>
</evidence>
<comment type="caution">
    <text evidence="1">The sequence shown here is derived from an EMBL/GenBank/DDBJ whole genome shotgun (WGS) entry which is preliminary data.</text>
</comment>
<accession>A0A926JTV2</accession>
<dbReference type="AlphaFoldDB" id="A0A926JTV2"/>
<evidence type="ECO:0000313" key="2">
    <source>
        <dbReference type="Proteomes" id="UP000653730"/>
    </source>
</evidence>
<dbReference type="EMBL" id="JACVDC010000051">
    <property type="protein sequence ID" value="MBC9797219.1"/>
    <property type="molecule type" value="Genomic_DNA"/>
</dbReference>
<sequence>MKNAIYFLLLIWAVTGCKTNNEQEGETTEANHTGFMSPEFIKKYNQYVYFDTFHKWVNFNYDNYFDLVDPDTGPQGIEVYGLYPLDAENIDWLDTAIESKPVIDEVDREMEMVSKAARQLAKVVNEAKDYYYRENYKDDHFAKAKELHPRLLESFKAYYIAYDAMQGTFMKLQYKMLEADLKGLKKGDGPIRYYLLKNLDQARKIITFIQETPDISTLSLSELNTLFNVFKTSLSDLEESMEHEDRIKEFGMYHGYLESYRSFADNFIVVFRNLKERVEKNDFSYLPTYPNIPDRGTPEKIMKVYKEMFQAYNNLVGRLY</sequence>
<dbReference type="Proteomes" id="UP000653730">
    <property type="component" value="Unassembled WGS sequence"/>
</dbReference>
<name>A0A926JTV2_9FLAO</name>